<sequence>MIVDGGINDNDAQNNGRVIVTLVPFGSYNITMTTIPAGYNVLGNSTIYTVHNTNLNGTTIFRLTPINYNLKTLPPTVITSAPHLDSTTLNSWSPSGFDAVKINGTVHTSITKVQSLPPIISVGSSNSRLSNAITNQVTVSLKTSFADNTTPTTIMNTLGVPAYSMPKSSNVIAVIPSIVGTTSTSSTNQVVTTPPLNKIIPGQKMIIPVETSVIPQTGGLKQLNVTACANPGQNGCAAYTPSSSNDWFLVKTDNKLPSSKPALPQNDKLTLYVNVTYQHEVSGIGFDWSNSANFKTSPQLTLQLPKNPSGVQVDSNGCPVSDIFLFDPTGNGGAGSWVSNPVTILSATPSSDNTLTCDVIVSAPHFSQFALGGHSTSISSGSTTSTAGPVGSISAGGGVTGVGPSVATTTSNGGGTGPYLKIQDISYDVCDKQIVRIQVATDYNKTDPTVIVRTSISGVVDAKLIPVQPYAQENVNASVRQLVYEASINPKETSFEVVAIETIGTNLFSVGKTVTVTGCNEDLDFTKIELVTQPAQIDLSAPQIFDFKFQVGNGTKQPATVPTTQFIHGNPLLVYAIVNTPTQITLPELRFAVIGSDMQQYHTISMNVVPLQVSNSTYMLSATVPYEMLQAPGVQYWIHVENSAGKKADSDVSTIGVKPSYQINASLQLDVSQNRAAGTTSRPSAYLTINGNPVYGTISLLVDGKTVYVSPGQLFPSGQTQVRLEWKTQPSDALVNHKIYAVANIYDKSFTAQASVITFSSVKTESITQPIDISPINDTAGHAVANPQVLYSSFNNEGTMRYKVTAPDGTCVIGASDQCLVRDSTLDAPGQMKSITIGDQIYRVRYSGINDTLERFSITSVDPIVGTWNVEIDSQSDLTPQMHVMDGVSLKVTYRPVTLPFLSE</sequence>
<organism evidence="1 2">
    <name type="scientific">Candidatus Nitrosotalea okcheonensis</name>
    <dbReference type="NCBI Taxonomy" id="1903276"/>
    <lineage>
        <taxon>Archaea</taxon>
        <taxon>Nitrososphaerota</taxon>
        <taxon>Nitrososphaeria</taxon>
        <taxon>Nitrosotaleales</taxon>
        <taxon>Nitrosotaleaceae</taxon>
        <taxon>Nitrosotalea</taxon>
    </lineage>
</organism>
<evidence type="ECO:0000313" key="2">
    <source>
        <dbReference type="Proteomes" id="UP000230607"/>
    </source>
</evidence>
<keyword evidence="2" id="KW-1185">Reference proteome</keyword>
<proteinExistence type="predicted"/>
<reference evidence="2" key="1">
    <citation type="submission" date="2017-03" db="EMBL/GenBank/DDBJ databases">
        <authorList>
            <person name="Herbold C."/>
        </authorList>
    </citation>
    <scope>NUCLEOTIDE SEQUENCE [LARGE SCALE GENOMIC DNA]</scope>
</reference>
<name>A0A2H1FHC3_9ARCH</name>
<dbReference type="AlphaFoldDB" id="A0A2H1FHC3"/>
<accession>A0A2H1FHC3</accession>
<evidence type="ECO:0000313" key="1">
    <source>
        <dbReference type="EMBL" id="SMH72161.1"/>
    </source>
</evidence>
<dbReference type="Proteomes" id="UP000230607">
    <property type="component" value="Chromosome 1"/>
</dbReference>
<gene>
    <name evidence="1" type="ORF">NCS_30001</name>
</gene>
<protein>
    <submittedName>
        <fullName evidence="1">Uncharacterized protein</fullName>
    </submittedName>
</protein>
<dbReference type="EMBL" id="LT841358">
    <property type="protein sequence ID" value="SMH72161.1"/>
    <property type="molecule type" value="Genomic_DNA"/>
</dbReference>